<dbReference type="Pfam" id="PF07690">
    <property type="entry name" value="MFS_1"/>
    <property type="match status" value="1"/>
</dbReference>
<dbReference type="InterPro" id="IPR011701">
    <property type="entry name" value="MFS"/>
</dbReference>
<reference evidence="9" key="2">
    <citation type="submission" date="2025-09" db="UniProtKB">
        <authorList>
            <consortium name="Ensembl"/>
        </authorList>
    </citation>
    <scope>IDENTIFICATION</scope>
</reference>
<dbReference type="AlphaFoldDB" id="A0A3Q3VMB5"/>
<feature type="transmembrane region" description="Helical" evidence="6">
    <location>
        <begin position="44"/>
        <end position="65"/>
    </location>
</feature>
<keyword evidence="10" id="KW-1185">Reference proteome</keyword>
<dbReference type="GO" id="GO:0016020">
    <property type="term" value="C:membrane"/>
    <property type="evidence" value="ECO:0007669"/>
    <property type="project" value="UniProtKB-SubCell"/>
</dbReference>
<feature type="transmembrane region" description="Helical" evidence="6">
    <location>
        <begin position="173"/>
        <end position="192"/>
    </location>
</feature>
<dbReference type="SUPFAM" id="SSF103473">
    <property type="entry name" value="MFS general substrate transporter"/>
    <property type="match status" value="1"/>
</dbReference>
<dbReference type="PROSITE" id="PS00217">
    <property type="entry name" value="SUGAR_TRANSPORT_2"/>
    <property type="match status" value="1"/>
</dbReference>
<dbReference type="InterPro" id="IPR005829">
    <property type="entry name" value="Sugar_transporter_CS"/>
</dbReference>
<feature type="transmembrane region" description="Helical" evidence="6">
    <location>
        <begin position="330"/>
        <end position="349"/>
    </location>
</feature>
<evidence type="ECO:0000256" key="3">
    <source>
        <dbReference type="ARBA" id="ARBA00022692"/>
    </source>
</evidence>
<evidence type="ECO:0000256" key="6">
    <source>
        <dbReference type="SAM" id="Phobius"/>
    </source>
</evidence>
<keyword evidence="5 6" id="KW-0472">Membrane</keyword>
<dbReference type="STRING" id="94237.ENSMMOP00000001678"/>
<dbReference type="InterPro" id="IPR020846">
    <property type="entry name" value="MFS_dom"/>
</dbReference>
<feature type="transmembrane region" description="Helical" evidence="6">
    <location>
        <begin position="102"/>
        <end position="119"/>
    </location>
</feature>
<dbReference type="PROSITE" id="PS50850">
    <property type="entry name" value="MFS"/>
    <property type="match status" value="1"/>
</dbReference>
<dbReference type="PANTHER" id="PTHR23511">
    <property type="entry name" value="SYNAPTIC VESICLE GLYCOPROTEIN 2"/>
    <property type="match status" value="1"/>
</dbReference>
<evidence type="ECO:0000256" key="5">
    <source>
        <dbReference type="ARBA" id="ARBA00023136"/>
    </source>
</evidence>
<feature type="transmembrane region" description="Helical" evidence="6">
    <location>
        <begin position="247"/>
        <end position="267"/>
    </location>
</feature>
<feature type="transmembrane region" description="Helical" evidence="6">
    <location>
        <begin position="72"/>
        <end position="96"/>
    </location>
</feature>
<dbReference type="OMA" id="RFQIEFH"/>
<dbReference type="Ensembl" id="ENSMMOT00000001708.1">
    <property type="protein sequence ID" value="ENSMMOP00000001678.1"/>
    <property type="gene ID" value="ENSMMOG00000001405.1"/>
</dbReference>
<accession>A0A3Q3VMB5</accession>
<proteinExistence type="predicted"/>
<evidence type="ECO:0000313" key="9">
    <source>
        <dbReference type="Ensembl" id="ENSMMOP00000001678.1"/>
    </source>
</evidence>
<feature type="signal peptide" evidence="7">
    <location>
        <begin position="1"/>
        <end position="20"/>
    </location>
</feature>
<feature type="transmembrane region" description="Helical" evidence="6">
    <location>
        <begin position="131"/>
        <end position="153"/>
    </location>
</feature>
<feature type="chain" id="PRO_5018733512" description="Major facilitator superfamily (MFS) profile domain-containing protein" evidence="7">
    <location>
        <begin position="21"/>
        <end position="444"/>
    </location>
</feature>
<keyword evidence="4 6" id="KW-1133">Transmembrane helix</keyword>
<reference evidence="9" key="1">
    <citation type="submission" date="2025-08" db="UniProtKB">
        <authorList>
            <consortium name="Ensembl"/>
        </authorList>
    </citation>
    <scope>IDENTIFICATION</scope>
</reference>
<dbReference type="FunFam" id="1.20.1250.20:FF:000942">
    <property type="entry name" value="Synaptic vesicle glycoprotein 2"/>
    <property type="match status" value="1"/>
</dbReference>
<dbReference type="InterPro" id="IPR036259">
    <property type="entry name" value="MFS_trans_sf"/>
</dbReference>
<feature type="domain" description="Major facilitator superfamily (MFS) profile" evidence="8">
    <location>
        <begin position="1"/>
        <end position="440"/>
    </location>
</feature>
<evidence type="ECO:0000313" key="10">
    <source>
        <dbReference type="Proteomes" id="UP000261620"/>
    </source>
</evidence>
<evidence type="ECO:0000256" key="2">
    <source>
        <dbReference type="ARBA" id="ARBA00022448"/>
    </source>
</evidence>
<comment type="subcellular location">
    <subcellularLocation>
        <location evidence="1">Membrane</location>
        <topology evidence="1">Multi-pass membrane protein</topology>
    </subcellularLocation>
</comment>
<dbReference type="Proteomes" id="UP000261620">
    <property type="component" value="Unplaced"/>
</dbReference>
<keyword evidence="2" id="KW-0813">Transport</keyword>
<evidence type="ECO:0000256" key="1">
    <source>
        <dbReference type="ARBA" id="ARBA00004141"/>
    </source>
</evidence>
<name>A0A3Q3VMB5_MOLML</name>
<feature type="transmembrane region" description="Helical" evidence="6">
    <location>
        <begin position="415"/>
        <end position="435"/>
    </location>
</feature>
<evidence type="ECO:0000259" key="8">
    <source>
        <dbReference type="PROSITE" id="PS50850"/>
    </source>
</evidence>
<evidence type="ECO:0000256" key="7">
    <source>
        <dbReference type="SAM" id="SignalP"/>
    </source>
</evidence>
<dbReference type="Gene3D" id="1.20.1250.20">
    <property type="entry name" value="MFS general substrate transporter like domains"/>
    <property type="match status" value="1"/>
</dbReference>
<keyword evidence="3 6" id="KW-0812">Transmembrane</keyword>
<sequence length="444" mass="49234">FGLFHWLLLVVCGWANASDAVEILCVSFLLPTARCDLLLSSLDIGLLTASIFLMMVGGYIWGYLADQRGRRTILVVSLTINGLFGGLASLAPWFWLLLLMRFISGFRVGGSIPVIFSYFSEFMPRLRRGTMISALATFWMAGNILAALAWLVIPRTWARFSLGSLDFQSWRLFVVLCSVPSLTSALIFRLFMPESPKFLMEQAAREREAIHVFHVMFKLNMRGKGKEFPGFVPIKQMFKGPLKSRSFVLLIIFYCISFRYYGLWMWFPELFERMEAGGSPCANMSIPSHLHNQSCYPVKTAYMEGFLIAVSNLPGNIFTILVMDITGGKALLCSLVLSSLSVFLIYMVQTKVQSLVLSCVFGGVSVITWNSLDVVGTELYPTQLSSALGFFTGVGRVAAITGNLVFGRLVDTNCAVPILMVSALLLTGGLVALLLPQTRQTELT</sequence>
<keyword evidence="7" id="KW-0732">Signal</keyword>
<organism evidence="9 10">
    <name type="scientific">Mola mola</name>
    <name type="common">Ocean sunfish</name>
    <name type="synonym">Tetraodon mola</name>
    <dbReference type="NCBI Taxonomy" id="94237"/>
    <lineage>
        <taxon>Eukaryota</taxon>
        <taxon>Metazoa</taxon>
        <taxon>Chordata</taxon>
        <taxon>Craniata</taxon>
        <taxon>Vertebrata</taxon>
        <taxon>Euteleostomi</taxon>
        <taxon>Actinopterygii</taxon>
        <taxon>Neopterygii</taxon>
        <taxon>Teleostei</taxon>
        <taxon>Neoteleostei</taxon>
        <taxon>Acanthomorphata</taxon>
        <taxon>Eupercaria</taxon>
        <taxon>Tetraodontiformes</taxon>
        <taxon>Molidae</taxon>
        <taxon>Mola</taxon>
    </lineage>
</organism>
<evidence type="ECO:0000256" key="4">
    <source>
        <dbReference type="ARBA" id="ARBA00022989"/>
    </source>
</evidence>
<dbReference type="GO" id="GO:0022857">
    <property type="term" value="F:transmembrane transporter activity"/>
    <property type="evidence" value="ECO:0007669"/>
    <property type="project" value="InterPro"/>
</dbReference>
<protein>
    <recommendedName>
        <fullName evidence="8">Major facilitator superfamily (MFS) profile domain-containing protein</fullName>
    </recommendedName>
</protein>
<dbReference type="PANTHER" id="PTHR23511:SF34">
    <property type="entry name" value="SYNAPTIC VESICLE GLYCOPROTEIN 2"/>
    <property type="match status" value="1"/>
</dbReference>
<feature type="transmembrane region" description="Helical" evidence="6">
    <location>
        <begin position="387"/>
        <end position="409"/>
    </location>
</feature>
<feature type="transmembrane region" description="Helical" evidence="6">
    <location>
        <begin position="355"/>
        <end position="375"/>
    </location>
</feature>